<keyword evidence="3" id="KW-0732">Signal</keyword>
<evidence type="ECO:0000259" key="6">
    <source>
        <dbReference type="PROSITE" id="PS50847"/>
    </source>
</evidence>
<evidence type="ECO:0000313" key="8">
    <source>
        <dbReference type="Proteomes" id="UP000380217"/>
    </source>
</evidence>
<dbReference type="InterPro" id="IPR005877">
    <property type="entry name" value="YSIRK_signal_dom"/>
</dbReference>
<feature type="compositionally biased region" description="Polar residues" evidence="5">
    <location>
        <begin position="78"/>
        <end position="88"/>
    </location>
</feature>
<dbReference type="InterPro" id="IPR041495">
    <property type="entry name" value="Mub_B2"/>
</dbReference>
<evidence type="ECO:0000256" key="1">
    <source>
        <dbReference type="ARBA" id="ARBA00022512"/>
    </source>
</evidence>
<feature type="compositionally biased region" description="Polar residues" evidence="5">
    <location>
        <begin position="98"/>
        <end position="127"/>
    </location>
</feature>
<dbReference type="Pfam" id="PF18877">
    <property type="entry name" value="SSSPR-51"/>
    <property type="match status" value="1"/>
</dbReference>
<feature type="region of interest" description="Disordered" evidence="5">
    <location>
        <begin position="1977"/>
        <end position="2039"/>
    </location>
</feature>
<dbReference type="Pfam" id="PF17966">
    <property type="entry name" value="Muc_B2"/>
    <property type="match status" value="3"/>
</dbReference>
<evidence type="ECO:0000256" key="2">
    <source>
        <dbReference type="ARBA" id="ARBA00022525"/>
    </source>
</evidence>
<dbReference type="NCBIfam" id="TIGR01167">
    <property type="entry name" value="LPXTG_anchor"/>
    <property type="match status" value="1"/>
</dbReference>
<reference evidence="7 8" key="1">
    <citation type="submission" date="2019-07" db="EMBL/GenBank/DDBJ databases">
        <authorList>
            <person name="Hibberd C M."/>
            <person name="Gehrig L. J."/>
            <person name="Chang H.-W."/>
            <person name="Venkatesh S."/>
        </authorList>
    </citation>
    <scope>NUCLEOTIDE SEQUENCE [LARGE SCALE GENOMIC DNA]</scope>
    <source>
        <strain evidence="7">Streptococcus_salivarius_SS_Bg39</strain>
    </source>
</reference>
<sequence>MGKFDKQLKYSIRKVSVGAASVVIGALYLGMGAGVVHAETNTTSDGGASHYSPSPEPETSQPNSLTSSSYGAEPAQNPDASGKSTESTTPKEKENKETLATNNTKPVENKETLNATQPTEASTSANTRSRRVRREVGDAPTGGTSNTSTGTETPVGASTGNNEALNSALTERKGSTVKPDQPGVNIPKGDEPGAHDPNANLSFDDPDHTATVEDMWKIIQHMPDDFQNNERSYLRNMDTLGNELRFDKTAENPEGVPLQPGEIREISSFGGWTAIMKKDGETGKFAIGMKNEQGYFTGWYTDKNGKRQEGGMLGSNALDQIYAHEQALDRRFKYMLMLAKGRTIANKDDKAQDGTTFNIASPNNSGNQASLDKLPVKEREDIKQHAPNIEGFNGIEKTFKAFSTEYGSRLKIDFVTGYISDFNGSKGTYRIVVKAIKKNNSEETVYDHTINRIDGVVENEERYSQGVNLSSVNTLIKSILKGEFDKKVDTLATAKYKEKYKGERRVDPKKLDPLKEEARQELVKKGEVTYELPIDKDKLHELEKNGRPANKFKEDLKIEANSYTYVANSLNTILNKINDAEVQKNSPTWITNGEKNPDGTVKSKDSDRVYKLLDFILPTAKKIIYHADTDQLELETDPAKVAKHRAELEKRLKAKETELNTADETKKIELKKEISALKSAIGSTNDYTYTEARNGSKQVKILGSHMEAASKPDSSEVTEAEYKKYRTNELAAGEEDGLSKFTNLFVERYNVTRSKVLADDELSKEIEKQIGGDQDKLGKGGYFSTGDIPLGKDVVAYKVQVFAENEKRVGVNKQSPRLQYNLPILADFSVIQDTVEPSKEVAKRILTKLKEQGKITEDQEKKIKEEIDKSKKTSEVRSAMTGDVTVRYVDTDGNNLPITEEDAKKAGEKTDNGYLVRKNVLIGTDYDVHSKKVPSFNATNGKYYALRSVGAGLETSSDALNGSITKKNTVITFVYEERTVPPTGKGVVHFKKQVSETATEALTGYNDITLEGEVGKEFSTDEVNTKITELKNAGYEIVGDTFTSGDKTVDTIEDTEGQTPSQEYTITVKEKVVTVTTPPTPNTPVDPNVPEGPKWPATGLAKSDLGKEVTRTITYVKKETADGPEIADAKPTVTQTAHFKRSATYNAVTGTITYGHWESADKELAKVDTPELTGYLADKASVDKVETNENSTGLDQKVVYTKLGSWVPKVPGVETPTPLPYPNHPTDPTKPGDPTDPNTPNVPVIPYVPGYTPKTPDGNPLVPVDPEHPENGYKVPPIPETPGNDTPITYEANPQKALVKVVKVDGTTETPLTEDNVAIDGKTGDQIPTESVTAKIADLEKRGYVIDNRDEVLNYINTKFDKDKDSTDGDPTQTVTLKVHEKVVTVTEPKNPNEPVDPDKPEGPKWPETGLAKSDLEKEVTRTITYVKKETADGPEIADAKPTVTQTAHFKRSATYNAVTGTITYGNWESADKELAKVDTPELTGYLADKASVEEVETNVNSTDLDKKVVYTKLGSWVPKVPGVETPTPLPYPNHPTDPTKPGDPTDPNTPNVPVIPYVPGYTPKIGETPLQPKVPNDPTKGYIPPAVPTEPGTNTDITYVADPQKAVVKVFNTTTGTEVELPAEKVSIDNGTTDSAIPTDSVTAKIADLEKRGYVVENKDLLNNQKFDKEKDPTDGDPTQVFKLLVKERTVTVTEPKNPNDPVDPDKPEGPKWPATGLAKSDLEKEVTRTINYVDEAGNKVSEPSTDKVIFSREAKINVVTGEITYGEWKAVGGDSTFDKVSSPVVKGYILKDPTQKEVAERKGITPTVANQTIEVVYKKLGSWIPKVPGVETPTPLPYPNNPTDPTKPGDPTDPNTPNVPVIPYVPGYTPKIGETPLQPKVPNDPTQGYIPPAVPTEPGKDTPIEYVKVPNTPSPEEPVKPTPESNHITIWVDENGKPLKPEKPGTHEPGNIPGYRLITTVTKDGVTIHKFEKITPVEPNNPVPQKPTTPIPTSQDPTIPTPESQIPTPNTPEANTPTSETNRREELPNTGTEANDTLASAGIMTLLAGLGLGFFKKKEEDEK</sequence>
<dbReference type="InterPro" id="IPR027579">
    <property type="entry name" value="SSSPR51_Rpt"/>
</dbReference>
<evidence type="ECO:0000256" key="5">
    <source>
        <dbReference type="SAM" id="MobiDB-lite"/>
    </source>
</evidence>
<dbReference type="Pfam" id="PF04650">
    <property type="entry name" value="YSIRK_signal"/>
    <property type="match status" value="1"/>
</dbReference>
<evidence type="ECO:0000313" key="7">
    <source>
        <dbReference type="EMBL" id="VUX05190.1"/>
    </source>
</evidence>
<proteinExistence type="predicted"/>
<feature type="region of interest" description="Disordered" evidence="5">
    <location>
        <begin position="40"/>
        <end position="205"/>
    </location>
</feature>
<feature type="region of interest" description="Disordered" evidence="5">
    <location>
        <begin position="1522"/>
        <end position="1550"/>
    </location>
</feature>
<feature type="compositionally biased region" description="Polar residues" evidence="5">
    <location>
        <begin position="1993"/>
        <end position="2008"/>
    </location>
</feature>
<feature type="compositionally biased region" description="Low complexity" evidence="5">
    <location>
        <begin position="2009"/>
        <end position="2022"/>
    </location>
</feature>
<keyword evidence="2" id="KW-0964">Secreted</keyword>
<keyword evidence="1" id="KW-0134">Cell wall</keyword>
<dbReference type="Gene3D" id="2.60.40.4300">
    <property type="match status" value="3"/>
</dbReference>
<dbReference type="Proteomes" id="UP000380217">
    <property type="component" value="Unassembled WGS sequence"/>
</dbReference>
<dbReference type="InterPro" id="IPR019931">
    <property type="entry name" value="LPXTG_anchor"/>
</dbReference>
<feature type="domain" description="Gram-positive cocci surface proteins LPxTG" evidence="6">
    <location>
        <begin position="2029"/>
        <end position="2065"/>
    </location>
</feature>
<feature type="compositionally biased region" description="Polar residues" evidence="5">
    <location>
        <begin position="156"/>
        <end position="169"/>
    </location>
</feature>
<dbReference type="PROSITE" id="PS50847">
    <property type="entry name" value="GRAM_POS_ANCHORING"/>
    <property type="match status" value="1"/>
</dbReference>
<organism evidence="7 8">
    <name type="scientific">Streptococcus vestibularis</name>
    <dbReference type="NCBI Taxonomy" id="1343"/>
    <lineage>
        <taxon>Bacteria</taxon>
        <taxon>Bacillati</taxon>
        <taxon>Bacillota</taxon>
        <taxon>Bacilli</taxon>
        <taxon>Lactobacillales</taxon>
        <taxon>Streptococcaceae</taxon>
        <taxon>Streptococcus</taxon>
    </lineage>
</organism>
<feature type="compositionally biased region" description="Pro residues" evidence="5">
    <location>
        <begin position="1981"/>
        <end position="1992"/>
    </location>
</feature>
<accession>A0A564TCQ1</accession>
<feature type="region of interest" description="Disordered" evidence="5">
    <location>
        <begin position="1214"/>
        <end position="1239"/>
    </location>
</feature>
<dbReference type="RefSeq" id="WP_181950398.1">
    <property type="nucleotide sequence ID" value="NZ_CABHNJ010000029.1"/>
</dbReference>
<dbReference type="Pfam" id="PF00746">
    <property type="entry name" value="Gram_pos_anchor"/>
    <property type="match status" value="1"/>
</dbReference>
<protein>
    <submittedName>
        <fullName evidence="7">MucBP domain protein</fullName>
    </submittedName>
</protein>
<dbReference type="EMBL" id="CABHNJ010000029">
    <property type="protein sequence ID" value="VUX05190.1"/>
    <property type="molecule type" value="Genomic_DNA"/>
</dbReference>
<keyword evidence="4" id="KW-0572">Peptidoglycan-anchor</keyword>
<feature type="compositionally biased region" description="Low complexity" evidence="5">
    <location>
        <begin position="141"/>
        <end position="153"/>
    </location>
</feature>
<feature type="compositionally biased region" description="Polar residues" evidence="5">
    <location>
        <begin position="57"/>
        <end position="70"/>
    </location>
</feature>
<dbReference type="Gene3D" id="3.10.20.470">
    <property type="match status" value="3"/>
</dbReference>
<evidence type="ECO:0000256" key="3">
    <source>
        <dbReference type="ARBA" id="ARBA00022729"/>
    </source>
</evidence>
<feature type="region of interest" description="Disordered" evidence="5">
    <location>
        <begin position="1694"/>
        <end position="1717"/>
    </location>
</feature>
<feature type="region of interest" description="Disordered" evidence="5">
    <location>
        <begin position="1832"/>
        <end position="1858"/>
    </location>
</feature>
<dbReference type="NCBIfam" id="TIGR01168">
    <property type="entry name" value="YSIRK_signal"/>
    <property type="match status" value="1"/>
</dbReference>
<feature type="region of interest" description="Disordered" evidence="5">
    <location>
        <begin position="1385"/>
        <end position="1410"/>
    </location>
</feature>
<gene>
    <name evidence="7" type="ORF">SSSS39_01667</name>
</gene>
<dbReference type="Gene3D" id="3.10.20.320">
    <property type="entry name" value="Putative peptidoglycan bound protein (lpxtg motif)"/>
    <property type="match status" value="1"/>
</dbReference>
<dbReference type="NCBIfam" id="TIGR04308">
    <property type="entry name" value="repeat_SSSPR51"/>
    <property type="match status" value="1"/>
</dbReference>
<name>A0A564TCQ1_STRVE</name>
<evidence type="ECO:0000256" key="4">
    <source>
        <dbReference type="ARBA" id="ARBA00023088"/>
    </source>
</evidence>